<reference evidence="3" key="1">
    <citation type="journal article" date="2019" name="Int. J. Syst. Evol. Microbiol.">
        <title>The Global Catalogue of Microorganisms (GCM) 10K type strain sequencing project: providing services to taxonomists for standard genome sequencing and annotation.</title>
        <authorList>
            <consortium name="The Broad Institute Genomics Platform"/>
            <consortium name="The Broad Institute Genome Sequencing Center for Infectious Disease"/>
            <person name="Wu L."/>
            <person name="Ma J."/>
        </authorList>
    </citation>
    <scope>NUCLEOTIDE SEQUENCE [LARGE SCALE GENOMIC DNA]</scope>
    <source>
        <strain evidence="3">JCM 17810</strain>
    </source>
</reference>
<dbReference type="Pfam" id="PF00903">
    <property type="entry name" value="Glyoxalase"/>
    <property type="match status" value="2"/>
</dbReference>
<gene>
    <name evidence="2" type="ORF">GCM10023169_35160</name>
</gene>
<sequence length="329" mass="37154">MTDHGEAAEPMNELAHLGHGALLTPTLDETLSYFVDLLGMDVVEESGGSYYLRAYGDYERWTVRVTAADRAGAEYVSWRTTSPQALQRRVAWLEEHGYGGRWAGPEHGKGPAYEFEDPDGHTFRIYYETERYVAPEGKRPVIPVNVQAYAGRGANVHHLDHVNLLARDVRACRRFWEEGFGLRTYEIIERPDGDGEVGAWMSSSIQGHELIYTQENTSGSGRMHHFAYVVESREDVLRAAEIMADARIYIEAGPSRHTAIQGFYLYTREPGGNRIEVANGGYLVFAPDPKPYVWTAEEWAEKPGWGARIPPEFHVYGTPVVDREKEMLT</sequence>
<name>A0ABP8LMM7_9MICO</name>
<dbReference type="EMBL" id="BAABGN010000013">
    <property type="protein sequence ID" value="GAA4431027.1"/>
    <property type="molecule type" value="Genomic_DNA"/>
</dbReference>
<dbReference type="SUPFAM" id="SSF54593">
    <property type="entry name" value="Glyoxalase/Bleomycin resistance protein/Dihydroxybiphenyl dioxygenase"/>
    <property type="match status" value="1"/>
</dbReference>
<dbReference type="PROSITE" id="PS51819">
    <property type="entry name" value="VOC"/>
    <property type="match status" value="2"/>
</dbReference>
<accession>A0ABP8LMM7</accession>
<evidence type="ECO:0000313" key="2">
    <source>
        <dbReference type="EMBL" id="GAA4431027.1"/>
    </source>
</evidence>
<keyword evidence="3" id="KW-1185">Reference proteome</keyword>
<feature type="domain" description="VOC" evidence="1">
    <location>
        <begin position="16"/>
        <end position="128"/>
    </location>
</feature>
<dbReference type="InterPro" id="IPR037523">
    <property type="entry name" value="VOC_core"/>
</dbReference>
<protein>
    <submittedName>
        <fullName evidence="2">Catechol 2,3-dioxygenase</fullName>
    </submittedName>
</protein>
<dbReference type="InterPro" id="IPR004360">
    <property type="entry name" value="Glyas_Fos-R_dOase_dom"/>
</dbReference>
<dbReference type="PANTHER" id="PTHR21366">
    <property type="entry name" value="GLYOXALASE FAMILY PROTEIN"/>
    <property type="match status" value="1"/>
</dbReference>
<organism evidence="2 3">
    <name type="scientific">Georgenia halophila</name>
    <dbReference type="NCBI Taxonomy" id="620889"/>
    <lineage>
        <taxon>Bacteria</taxon>
        <taxon>Bacillati</taxon>
        <taxon>Actinomycetota</taxon>
        <taxon>Actinomycetes</taxon>
        <taxon>Micrococcales</taxon>
        <taxon>Bogoriellaceae</taxon>
        <taxon>Georgenia</taxon>
    </lineage>
</organism>
<dbReference type="RefSeq" id="WP_345217929.1">
    <property type="nucleotide sequence ID" value="NZ_BAABGN010000013.1"/>
</dbReference>
<comment type="caution">
    <text evidence="2">The sequence shown here is derived from an EMBL/GenBank/DDBJ whole genome shotgun (WGS) entry which is preliminary data.</text>
</comment>
<proteinExistence type="predicted"/>
<dbReference type="InterPro" id="IPR050383">
    <property type="entry name" value="GlyoxalaseI/FosfomycinResist"/>
</dbReference>
<dbReference type="InterPro" id="IPR029068">
    <property type="entry name" value="Glyas_Bleomycin-R_OHBP_Dase"/>
</dbReference>
<dbReference type="Gene3D" id="3.10.180.10">
    <property type="entry name" value="2,3-Dihydroxybiphenyl 1,2-Dioxygenase, domain 1"/>
    <property type="match status" value="2"/>
</dbReference>
<evidence type="ECO:0000313" key="3">
    <source>
        <dbReference type="Proteomes" id="UP001500622"/>
    </source>
</evidence>
<evidence type="ECO:0000259" key="1">
    <source>
        <dbReference type="PROSITE" id="PS51819"/>
    </source>
</evidence>
<feature type="domain" description="VOC" evidence="1">
    <location>
        <begin position="158"/>
        <end position="280"/>
    </location>
</feature>
<dbReference type="Proteomes" id="UP001500622">
    <property type="component" value="Unassembled WGS sequence"/>
</dbReference>